<dbReference type="EMBL" id="JAWDJX010000044">
    <property type="protein sequence ID" value="KAK3048839.1"/>
    <property type="molecule type" value="Genomic_DNA"/>
</dbReference>
<comment type="similarity">
    <text evidence="8">Belongs to the major facilitator superfamily. DHA1 family. Polyamines/proton antiporter (TC 2.A.1.2.16) subfamily.</text>
</comment>
<comment type="similarity">
    <text evidence="7">Belongs to the major facilitator superfamily. CAR1 family.</text>
</comment>
<evidence type="ECO:0000313" key="15">
    <source>
        <dbReference type="Proteomes" id="UP001271007"/>
    </source>
</evidence>
<evidence type="ECO:0000313" key="14">
    <source>
        <dbReference type="EMBL" id="KAK3048839.1"/>
    </source>
</evidence>
<feature type="transmembrane region" description="Helical" evidence="12">
    <location>
        <begin position="109"/>
        <end position="132"/>
    </location>
</feature>
<evidence type="ECO:0000256" key="4">
    <source>
        <dbReference type="ARBA" id="ARBA00022692"/>
    </source>
</evidence>
<keyword evidence="5 12" id="KW-1133">Transmembrane helix</keyword>
<dbReference type="AlphaFoldDB" id="A0AAJ0DEU7"/>
<dbReference type="Pfam" id="PF07690">
    <property type="entry name" value="MFS_1"/>
    <property type="match status" value="1"/>
</dbReference>
<evidence type="ECO:0000256" key="2">
    <source>
        <dbReference type="ARBA" id="ARBA00022448"/>
    </source>
</evidence>
<dbReference type="PROSITE" id="PS50850">
    <property type="entry name" value="MFS"/>
    <property type="match status" value="1"/>
</dbReference>
<feature type="transmembrane region" description="Helical" evidence="12">
    <location>
        <begin position="144"/>
        <end position="171"/>
    </location>
</feature>
<feature type="transmembrane region" description="Helical" evidence="12">
    <location>
        <begin position="340"/>
        <end position="364"/>
    </location>
</feature>
<sequence length="550" mass="59433">MAFLPEPVVFDDVSQRVKDSYRGMSWVRTIFLRSRLGDDVCNQNYAGSGTHDDPYIVDYLHDDRQDAMSFSMRRKWAIAILYALSTFSVAFASSVYASGIQGVMQRFDVSAEVATLGLSLFVLGFALGPLIWAPLSEVYGRKSIFVISFMAYTAFSVAAACAPNITALLVLRFFASAFGSSSMTNTGGVISDMFSKAERGLATGMFVTAPFLGPALGPIAGGFLNETQGWRWLLGLTAIMGGVTCIATTLAIPETYAPFILRHRAKALSGMTGSVYMSRIDAGKPPKTLTQQLSVSLTRPWVLLFLEPIVLLASLYIAIVYGTLYMFFAGFPIVFQGARGWSQGIAGLPFIGVAFGVCLATLAAGLDNKRYARLCAAAEAGGCAVEPETRLRTAMVGSIVLPIGLFLFAWTTYPSVPWIVPTIGATLFSCGFVMVFISLMGYLIDSYTVYAASVLAANSLLRSLFGTAFPLFTTQMYATLGDQWASAIPAFLVLGCVPFPFLFYRYGPQIRSKCKYASEAAIVLEKMRRRHVVVVAGEQVGPGKEAEGVV</sequence>
<organism evidence="14 15">
    <name type="scientific">Extremus antarcticus</name>
    <dbReference type="NCBI Taxonomy" id="702011"/>
    <lineage>
        <taxon>Eukaryota</taxon>
        <taxon>Fungi</taxon>
        <taxon>Dikarya</taxon>
        <taxon>Ascomycota</taxon>
        <taxon>Pezizomycotina</taxon>
        <taxon>Dothideomycetes</taxon>
        <taxon>Dothideomycetidae</taxon>
        <taxon>Mycosphaerellales</taxon>
        <taxon>Extremaceae</taxon>
        <taxon>Extremus</taxon>
    </lineage>
</organism>
<keyword evidence="6 12" id="KW-0472">Membrane</keyword>
<dbReference type="InterPro" id="IPR011701">
    <property type="entry name" value="MFS"/>
</dbReference>
<evidence type="ECO:0000256" key="6">
    <source>
        <dbReference type="ARBA" id="ARBA00023136"/>
    </source>
</evidence>
<evidence type="ECO:0000256" key="1">
    <source>
        <dbReference type="ARBA" id="ARBA00004651"/>
    </source>
</evidence>
<comment type="subcellular location">
    <subcellularLocation>
        <location evidence="1">Cell membrane</location>
        <topology evidence="1">Multi-pass membrane protein</topology>
    </subcellularLocation>
</comment>
<accession>A0AAJ0DEU7</accession>
<feature type="transmembrane region" description="Helical" evidence="12">
    <location>
        <begin position="201"/>
        <end position="224"/>
    </location>
</feature>
<feature type="transmembrane region" description="Helical" evidence="12">
    <location>
        <begin position="230"/>
        <end position="252"/>
    </location>
</feature>
<name>A0AAJ0DEU7_9PEZI</name>
<evidence type="ECO:0000256" key="8">
    <source>
        <dbReference type="ARBA" id="ARBA00038459"/>
    </source>
</evidence>
<dbReference type="CDD" id="cd17323">
    <property type="entry name" value="MFS_Tpo1_MDR_like"/>
    <property type="match status" value="1"/>
</dbReference>
<evidence type="ECO:0000256" key="5">
    <source>
        <dbReference type="ARBA" id="ARBA00022989"/>
    </source>
</evidence>
<gene>
    <name evidence="14" type="ORF">LTR09_009734</name>
</gene>
<dbReference type="SUPFAM" id="SSF103473">
    <property type="entry name" value="MFS general substrate transporter"/>
    <property type="match status" value="1"/>
</dbReference>
<keyword evidence="3" id="KW-1003">Cell membrane</keyword>
<dbReference type="InterPro" id="IPR020846">
    <property type="entry name" value="MFS_dom"/>
</dbReference>
<feature type="transmembrane region" description="Helical" evidence="12">
    <location>
        <begin position="76"/>
        <end position="97"/>
    </location>
</feature>
<comment type="function">
    <text evidence="9">MFS transporter; part of the gene cluster that mediates the biosynthesis of cercosporin, a light-activated, non-host-selective toxin. The perylenequinone chromophore of cercosporin absorbs light energy to attain an electronically-activated triplet state and produces active oxygen species such as the hydroxyl radical, superoxide, hydrogen peroxide or singlet oxygen upon reaction with oxygen molecules. These reactive oxygen species cause damage to various cellular components including lipids, proteins and nucleic acids. Responsible for secretion and accumulation of cercosporin, but does not play any roles in self-protection against the toxicity of cercosporin.</text>
</comment>
<evidence type="ECO:0000256" key="3">
    <source>
        <dbReference type="ARBA" id="ARBA00022475"/>
    </source>
</evidence>
<reference evidence="14" key="1">
    <citation type="submission" date="2023-04" db="EMBL/GenBank/DDBJ databases">
        <title>Black Yeasts Isolated from many extreme environments.</title>
        <authorList>
            <person name="Coleine C."/>
            <person name="Stajich J.E."/>
            <person name="Selbmann L."/>
        </authorList>
    </citation>
    <scope>NUCLEOTIDE SEQUENCE</scope>
    <source>
        <strain evidence="14">CCFEE 5312</strain>
    </source>
</reference>
<dbReference type="Proteomes" id="UP001271007">
    <property type="component" value="Unassembled WGS sequence"/>
</dbReference>
<dbReference type="Gene3D" id="1.20.1250.20">
    <property type="entry name" value="MFS general substrate transporter like domains"/>
    <property type="match status" value="1"/>
</dbReference>
<keyword evidence="4 12" id="KW-0812">Transmembrane</keyword>
<keyword evidence="15" id="KW-1185">Reference proteome</keyword>
<dbReference type="GO" id="GO:0005886">
    <property type="term" value="C:plasma membrane"/>
    <property type="evidence" value="ECO:0007669"/>
    <property type="project" value="UniProtKB-SubCell"/>
</dbReference>
<dbReference type="InterPro" id="IPR036259">
    <property type="entry name" value="MFS_trans_sf"/>
</dbReference>
<feature type="domain" description="Major facilitator superfamily (MFS) profile" evidence="13">
    <location>
        <begin position="78"/>
        <end position="513"/>
    </location>
</feature>
<keyword evidence="2" id="KW-0813">Transport</keyword>
<dbReference type="FunFam" id="1.20.1250.20:FF:000011">
    <property type="entry name" value="MFS multidrug transporter, putative"/>
    <property type="match status" value="1"/>
</dbReference>
<feature type="transmembrane region" description="Helical" evidence="12">
    <location>
        <begin position="394"/>
        <end position="413"/>
    </location>
</feature>
<evidence type="ECO:0000256" key="11">
    <source>
        <dbReference type="ARBA" id="ARBA00077167"/>
    </source>
</evidence>
<dbReference type="PANTHER" id="PTHR23502">
    <property type="entry name" value="MAJOR FACILITATOR SUPERFAMILY"/>
    <property type="match status" value="1"/>
</dbReference>
<evidence type="ECO:0000256" key="7">
    <source>
        <dbReference type="ARBA" id="ARBA00038347"/>
    </source>
</evidence>
<evidence type="ECO:0000259" key="13">
    <source>
        <dbReference type="PROSITE" id="PS50850"/>
    </source>
</evidence>
<evidence type="ECO:0000256" key="9">
    <source>
        <dbReference type="ARBA" id="ARBA00053977"/>
    </source>
</evidence>
<comment type="caution">
    <text evidence="14">The sequence shown here is derived from an EMBL/GenBank/DDBJ whole genome shotgun (WGS) entry which is preliminary data.</text>
</comment>
<feature type="transmembrane region" description="Helical" evidence="12">
    <location>
        <begin position="419"/>
        <end position="442"/>
    </location>
</feature>
<dbReference type="GO" id="GO:0022857">
    <property type="term" value="F:transmembrane transporter activity"/>
    <property type="evidence" value="ECO:0007669"/>
    <property type="project" value="InterPro"/>
</dbReference>
<proteinExistence type="inferred from homology"/>
<feature type="transmembrane region" description="Helical" evidence="12">
    <location>
        <begin position="449"/>
        <end position="472"/>
    </location>
</feature>
<feature type="transmembrane region" description="Helical" evidence="12">
    <location>
        <begin position="301"/>
        <end position="328"/>
    </location>
</feature>
<dbReference type="PANTHER" id="PTHR23502:SF186">
    <property type="entry name" value="MAJOR FACILITATOR SUPERFAMILY (MFS) PROFILE DOMAIN-CONTAINING PROTEIN"/>
    <property type="match status" value="1"/>
</dbReference>
<evidence type="ECO:0000256" key="12">
    <source>
        <dbReference type="SAM" id="Phobius"/>
    </source>
</evidence>
<feature type="transmembrane region" description="Helical" evidence="12">
    <location>
        <begin position="484"/>
        <end position="504"/>
    </location>
</feature>
<protein>
    <recommendedName>
        <fullName evidence="10">Cercosporin MFS transporter CTB4</fullName>
    </recommendedName>
    <alternativeName>
        <fullName evidence="11">Cercosporin toxin biosynthesis cluster protein 4</fullName>
    </alternativeName>
</protein>
<evidence type="ECO:0000256" key="10">
    <source>
        <dbReference type="ARBA" id="ARBA00069139"/>
    </source>
</evidence>